<gene>
    <name evidence="1" type="primary">rpsA</name>
    <name evidence="1" type="ORF">NCTC10142_00640</name>
    <name evidence="2" type="ORF">RRG46_02790</name>
</gene>
<organism evidence="1 3">
    <name type="scientific">Mycoplasmopsis cynos</name>
    <dbReference type="NCBI Taxonomy" id="171284"/>
    <lineage>
        <taxon>Bacteria</taxon>
        <taxon>Bacillati</taxon>
        <taxon>Mycoplasmatota</taxon>
        <taxon>Mycoplasmoidales</taxon>
        <taxon>Metamycoplasmataceae</taxon>
        <taxon>Mycoplasmopsis</taxon>
    </lineage>
</organism>
<evidence type="ECO:0000313" key="3">
    <source>
        <dbReference type="Proteomes" id="UP000289506"/>
    </source>
</evidence>
<dbReference type="InterPro" id="IPR012340">
    <property type="entry name" value="NA-bd_OB-fold"/>
</dbReference>
<dbReference type="EMBL" id="LR214986">
    <property type="protein sequence ID" value="VEU64874.1"/>
    <property type="molecule type" value="Genomic_DNA"/>
</dbReference>
<dbReference type="SUPFAM" id="SSF50249">
    <property type="entry name" value="Nucleic acid-binding proteins"/>
    <property type="match status" value="1"/>
</dbReference>
<proteinExistence type="predicted"/>
<evidence type="ECO:0000313" key="4">
    <source>
        <dbReference type="Proteomes" id="UP001327314"/>
    </source>
</evidence>
<dbReference type="EMBL" id="CP141046">
    <property type="protein sequence ID" value="WQQ19750.1"/>
    <property type="molecule type" value="Genomic_DNA"/>
</dbReference>
<accession>A0A449AIN4</accession>
<sequence>MIYKPGDVVMGKVIKIGSKYITVKTKKGCIFFINKNEITDFTKKSNYDIFRLNEQINFIALKFNATKRNGFGSYKKNHPNELKEKGPCKLIETPNGFKNLSEYSKLIFNSKTNDEATKEIDHNEQG</sequence>
<keyword evidence="1" id="KW-0614">Plasmid</keyword>
<dbReference type="Proteomes" id="UP001327314">
    <property type="component" value="Chromosome"/>
</dbReference>
<evidence type="ECO:0000313" key="1">
    <source>
        <dbReference type="EMBL" id="VEU64874.1"/>
    </source>
</evidence>
<geneLocation type="plasmid" evidence="1 3">
    <name>13</name>
</geneLocation>
<name>A0A449AIN4_9BACT</name>
<reference evidence="2 4" key="2">
    <citation type="submission" date="2023-12" db="EMBL/GenBank/DDBJ databases">
        <title>Hybrid Genome Assemblies of Mycoplasma cynos and Mycoplasma felis isolated from Dogs and Cats with Infectious Respiratory Disease.</title>
        <authorList>
            <person name="Framst I."/>
            <person name="Cai H."/>
            <person name="Ramesh P."/>
            <person name="Maboni G."/>
        </authorList>
    </citation>
    <scope>NUCLEOTIDE SEQUENCE [LARGE SCALE GENOMIC DNA]</scope>
    <source>
        <strain evidence="2 4">30510</strain>
    </source>
</reference>
<protein>
    <submittedName>
        <fullName evidence="1">30S ribosomal protein s1</fullName>
    </submittedName>
    <submittedName>
        <fullName evidence="2">RNA-binding protein</fullName>
    </submittedName>
</protein>
<reference evidence="1 3" key="1">
    <citation type="submission" date="2019-01" db="EMBL/GenBank/DDBJ databases">
        <authorList>
            <consortium name="Pathogen Informatics"/>
        </authorList>
    </citation>
    <scope>NUCLEOTIDE SEQUENCE [LARGE SCALE GENOMIC DNA]</scope>
    <source>
        <strain evidence="1 3">NCTC10142</strain>
        <plasmid evidence="3">13</plasmid>
    </source>
</reference>
<evidence type="ECO:0000313" key="2">
    <source>
        <dbReference type="EMBL" id="WQQ19750.1"/>
    </source>
</evidence>
<dbReference type="RefSeq" id="WP_129720710.1">
    <property type="nucleotide sequence ID" value="NZ_CP103987.1"/>
</dbReference>
<dbReference type="GO" id="GO:0005840">
    <property type="term" value="C:ribosome"/>
    <property type="evidence" value="ECO:0007669"/>
    <property type="project" value="UniProtKB-KW"/>
</dbReference>
<keyword evidence="1" id="KW-0689">Ribosomal protein</keyword>
<dbReference type="Proteomes" id="UP000289506">
    <property type="component" value="Plasmid 13"/>
</dbReference>
<keyword evidence="1" id="KW-0687">Ribonucleoprotein</keyword>
<dbReference type="AlphaFoldDB" id="A0A449AIN4"/>